<gene>
    <name evidence="9" type="ORF">THAOC_13116</name>
</gene>
<dbReference type="PANTHER" id="PTHR12560">
    <property type="entry name" value="LONGEVITY ASSURANCE FACTOR 1 LAG1"/>
    <property type="match status" value="1"/>
</dbReference>
<dbReference type="GO" id="GO:0005783">
    <property type="term" value="C:endoplasmic reticulum"/>
    <property type="evidence" value="ECO:0007669"/>
    <property type="project" value="TreeGrafter"/>
</dbReference>
<dbReference type="EMBL" id="AGNL01015342">
    <property type="protein sequence ID" value="EJK65985.1"/>
    <property type="molecule type" value="Genomic_DNA"/>
</dbReference>
<dbReference type="GO" id="GO:0050291">
    <property type="term" value="F:sphingosine N-acyltransferase activity"/>
    <property type="evidence" value="ECO:0007669"/>
    <property type="project" value="InterPro"/>
</dbReference>
<keyword evidence="4 5" id="KW-0472">Membrane</keyword>
<evidence type="ECO:0000256" key="5">
    <source>
        <dbReference type="PROSITE-ProRule" id="PRU00205"/>
    </source>
</evidence>
<evidence type="ECO:0000313" key="9">
    <source>
        <dbReference type="EMBL" id="EJK65985.1"/>
    </source>
</evidence>
<dbReference type="SMART" id="SM00724">
    <property type="entry name" value="TLC"/>
    <property type="match status" value="1"/>
</dbReference>
<accession>K0SKX5</accession>
<dbReference type="AlphaFoldDB" id="K0SKX5"/>
<dbReference type="InterPro" id="IPR006634">
    <property type="entry name" value="TLC-dom"/>
</dbReference>
<evidence type="ECO:0000256" key="3">
    <source>
        <dbReference type="ARBA" id="ARBA00022989"/>
    </source>
</evidence>
<keyword evidence="2 5" id="KW-0812">Transmembrane</keyword>
<sequence length="506" mass="56999">SEERDASANRGAEAAPAGRPLHRPVPAVPPPLEAPRRRLRPPGGRDRVPRRRVADGPPGRVDGLPLRPPRPLVQQLLRRRRREGPLVRRLRPRAGQDTRRGETADGQGAVIGGRGRAVLRLRVPDGQHRARRPDAPRVALRAARAGGGLRAFQEGVHAEILRAGAEAGEVDARSRVGGRERGQDSQVRGVCIQAYIPLGRVGVRRLVFSQQVLVVSRACGSPDVLHSVKPDVGQSKTSSYNFDRDRSQGGTENLWIGHPNHPVEPGMSWYYLVQCAYNVDALISLLTLSFTIEPVNPLAYSSALEFLEKEHVVDENQRKQQVLKMMVRSRDQTVLWTPLFQVKWSPARRGDFREMMVHHIVTNTLIFFSSYYRFTRVGSMIFLIHDLSDVPIDMSKLANFVKWKGTTICCFVVMVMTWIVTRLVIFPFVICRSVVTEAHVHMVENGPMDPALHDAYYLMFYMLLAALVFLHVTWFLILLRIGWTLVSKGETHDYSEHKNGEKQKTS</sequence>
<dbReference type="eggNOG" id="KOG1607">
    <property type="taxonomic scope" value="Eukaryota"/>
</dbReference>
<feature type="non-terminal residue" evidence="9">
    <location>
        <position position="1"/>
    </location>
</feature>
<evidence type="ECO:0000256" key="6">
    <source>
        <dbReference type="SAM" id="MobiDB-lite"/>
    </source>
</evidence>
<dbReference type="Proteomes" id="UP000266841">
    <property type="component" value="Unassembled WGS sequence"/>
</dbReference>
<reference evidence="9 10" key="1">
    <citation type="journal article" date="2012" name="Genome Biol.">
        <title>Genome and low-iron response of an oceanic diatom adapted to chronic iron limitation.</title>
        <authorList>
            <person name="Lommer M."/>
            <person name="Specht M."/>
            <person name="Roy A.S."/>
            <person name="Kraemer L."/>
            <person name="Andreson R."/>
            <person name="Gutowska M.A."/>
            <person name="Wolf J."/>
            <person name="Bergner S.V."/>
            <person name="Schilhabel M.B."/>
            <person name="Klostermeier U.C."/>
            <person name="Beiko R.G."/>
            <person name="Rosenstiel P."/>
            <person name="Hippler M."/>
            <person name="Laroche J."/>
        </authorList>
    </citation>
    <scope>NUCLEOTIDE SEQUENCE [LARGE SCALE GENOMIC DNA]</scope>
    <source>
        <strain evidence="9 10">CCMP1005</strain>
    </source>
</reference>
<dbReference type="PROSITE" id="PS50922">
    <property type="entry name" value="TLC"/>
    <property type="match status" value="1"/>
</dbReference>
<organism evidence="9 10">
    <name type="scientific">Thalassiosira oceanica</name>
    <name type="common">Marine diatom</name>
    <dbReference type="NCBI Taxonomy" id="159749"/>
    <lineage>
        <taxon>Eukaryota</taxon>
        <taxon>Sar</taxon>
        <taxon>Stramenopiles</taxon>
        <taxon>Ochrophyta</taxon>
        <taxon>Bacillariophyta</taxon>
        <taxon>Coscinodiscophyceae</taxon>
        <taxon>Thalassiosirophycidae</taxon>
        <taxon>Thalassiosirales</taxon>
        <taxon>Thalassiosiraceae</taxon>
        <taxon>Thalassiosira</taxon>
    </lineage>
</organism>
<feature type="transmembrane region" description="Helical" evidence="7">
    <location>
        <begin position="408"/>
        <end position="435"/>
    </location>
</feature>
<keyword evidence="3 7" id="KW-1133">Transmembrane helix</keyword>
<feature type="region of interest" description="Disordered" evidence="6">
    <location>
        <begin position="1"/>
        <end position="109"/>
    </location>
</feature>
<evidence type="ECO:0000259" key="8">
    <source>
        <dbReference type="PROSITE" id="PS50922"/>
    </source>
</evidence>
<feature type="compositionally biased region" description="Low complexity" evidence="6">
    <location>
        <begin position="55"/>
        <end position="65"/>
    </location>
</feature>
<name>K0SKX5_THAOC</name>
<dbReference type="PANTHER" id="PTHR12560:SF0">
    <property type="entry name" value="LD18904P"/>
    <property type="match status" value="1"/>
</dbReference>
<dbReference type="GO" id="GO:0016020">
    <property type="term" value="C:membrane"/>
    <property type="evidence" value="ECO:0007669"/>
    <property type="project" value="UniProtKB-SubCell"/>
</dbReference>
<feature type="domain" description="TLC" evidence="8">
    <location>
        <begin position="266"/>
        <end position="487"/>
    </location>
</feature>
<dbReference type="InterPro" id="IPR016439">
    <property type="entry name" value="Lag1/Lac1-like"/>
</dbReference>
<protein>
    <recommendedName>
        <fullName evidence="8">TLC domain-containing protein</fullName>
    </recommendedName>
</protein>
<feature type="transmembrane region" description="Helical" evidence="7">
    <location>
        <begin position="355"/>
        <end position="374"/>
    </location>
</feature>
<proteinExistence type="predicted"/>
<evidence type="ECO:0000256" key="2">
    <source>
        <dbReference type="ARBA" id="ARBA00022692"/>
    </source>
</evidence>
<dbReference type="OrthoDB" id="537032at2759"/>
<evidence type="ECO:0000256" key="1">
    <source>
        <dbReference type="ARBA" id="ARBA00004141"/>
    </source>
</evidence>
<feature type="compositionally biased region" description="Basic and acidic residues" evidence="6">
    <location>
        <begin position="94"/>
        <end position="103"/>
    </location>
</feature>
<keyword evidence="10" id="KW-1185">Reference proteome</keyword>
<evidence type="ECO:0000256" key="4">
    <source>
        <dbReference type="ARBA" id="ARBA00023136"/>
    </source>
</evidence>
<dbReference type="Pfam" id="PF03798">
    <property type="entry name" value="TRAM_LAG1_CLN8"/>
    <property type="match status" value="1"/>
</dbReference>
<evidence type="ECO:0000313" key="10">
    <source>
        <dbReference type="Proteomes" id="UP000266841"/>
    </source>
</evidence>
<dbReference type="GO" id="GO:0046513">
    <property type="term" value="P:ceramide biosynthetic process"/>
    <property type="evidence" value="ECO:0007669"/>
    <property type="project" value="InterPro"/>
</dbReference>
<feature type="compositionally biased region" description="Basic residues" evidence="6">
    <location>
        <begin position="77"/>
        <end position="92"/>
    </location>
</feature>
<evidence type="ECO:0000256" key="7">
    <source>
        <dbReference type="SAM" id="Phobius"/>
    </source>
</evidence>
<feature type="transmembrane region" description="Helical" evidence="7">
    <location>
        <begin position="455"/>
        <end position="479"/>
    </location>
</feature>
<comment type="subcellular location">
    <subcellularLocation>
        <location evidence="1">Membrane</location>
        <topology evidence="1">Multi-pass membrane protein</topology>
    </subcellularLocation>
</comment>
<comment type="caution">
    <text evidence="9">The sequence shown here is derived from an EMBL/GenBank/DDBJ whole genome shotgun (WGS) entry which is preliminary data.</text>
</comment>